<evidence type="ECO:0000313" key="2">
    <source>
        <dbReference type="EMBL" id="CAI2175699.1"/>
    </source>
</evidence>
<proteinExistence type="predicted"/>
<evidence type="ECO:0000313" key="3">
    <source>
        <dbReference type="Proteomes" id="UP001153678"/>
    </source>
</evidence>
<reference evidence="2" key="1">
    <citation type="submission" date="2022-08" db="EMBL/GenBank/DDBJ databases">
        <authorList>
            <person name="Kallberg Y."/>
            <person name="Tangrot J."/>
            <person name="Rosling A."/>
        </authorList>
    </citation>
    <scope>NUCLEOTIDE SEQUENCE</scope>
    <source>
        <strain evidence="2">Wild A</strain>
    </source>
</reference>
<sequence>MTLLATGKKNIDPQSSTPHIITTIPKDRELEKESMIAPYG</sequence>
<dbReference type="AlphaFoldDB" id="A0A9W4SPD1"/>
<accession>A0A9W4SPD1</accession>
<dbReference type="Proteomes" id="UP001153678">
    <property type="component" value="Unassembled WGS sequence"/>
</dbReference>
<feature type="region of interest" description="Disordered" evidence="1">
    <location>
        <begin position="1"/>
        <end position="20"/>
    </location>
</feature>
<evidence type="ECO:0000256" key="1">
    <source>
        <dbReference type="SAM" id="MobiDB-lite"/>
    </source>
</evidence>
<comment type="caution">
    <text evidence="2">The sequence shown here is derived from an EMBL/GenBank/DDBJ whole genome shotgun (WGS) entry which is preliminary data.</text>
</comment>
<name>A0A9W4SPD1_9GLOM</name>
<organism evidence="2 3">
    <name type="scientific">Funneliformis geosporum</name>
    <dbReference type="NCBI Taxonomy" id="1117311"/>
    <lineage>
        <taxon>Eukaryota</taxon>
        <taxon>Fungi</taxon>
        <taxon>Fungi incertae sedis</taxon>
        <taxon>Mucoromycota</taxon>
        <taxon>Glomeromycotina</taxon>
        <taxon>Glomeromycetes</taxon>
        <taxon>Glomerales</taxon>
        <taxon>Glomeraceae</taxon>
        <taxon>Funneliformis</taxon>
    </lineage>
</organism>
<gene>
    <name evidence="2" type="ORF">FWILDA_LOCUS7226</name>
</gene>
<protein>
    <submittedName>
        <fullName evidence="2">7416_t:CDS:1</fullName>
    </submittedName>
</protein>
<dbReference type="EMBL" id="CAMKVN010001399">
    <property type="protein sequence ID" value="CAI2175699.1"/>
    <property type="molecule type" value="Genomic_DNA"/>
</dbReference>
<keyword evidence="3" id="KW-1185">Reference proteome</keyword>